<comment type="pathway">
    <text evidence="2 8">Pyrimidine metabolism; CTP biosynthesis via salvage pathway; CTP from cytidine: step 1/3.</text>
</comment>
<dbReference type="Proteomes" id="UP000191144">
    <property type="component" value="Chromosome H"/>
</dbReference>
<dbReference type="OrthoDB" id="738517at2759"/>
<sequence>MVDPGRIIASSGHKYEELHRVAGTEEQSPRYIPPWTTPYIIGVGGTSGSGKTSVAVKITASINTPWTVLISLDNFYKPLTPEQHELAVNNQFDFDTPDAVDLDLAYECIKSLKEGKKTSIPMYSFTNHNRIPGKTISIYGSSVVVIEGIYALYDPRLLELMDLKIYVDVDLDVCLARRLSRDIVSRGRDLKGCIQQWETFVKPNADKYVHPTMKNADAIIPSMSNNLVATQTVINHIKSKLQLKSRRHLEELSILGHFHELKPLSEMSNVHQIEHTSQVVALKTMLLDKYTARDDFVFYFDRIATILVSRALDDISAVSPKRVITATGHELELPSVDFDKVTSISIVRSGDCFMRSLKKTVPSMAIGKVLIQSDSHTGEPQLHCEFLPPHIEDYEQVLLVEAQVISGAAVIMAIQVLLDHGVSLSKIKVLVYLATEVGIRRITNAFNDTVQIYAGEVVASDALGFDHCRWARKRFVDSRYFGCD</sequence>
<evidence type="ECO:0000256" key="7">
    <source>
        <dbReference type="ARBA" id="ARBA00022840"/>
    </source>
</evidence>
<dbReference type="SUPFAM" id="SSF52540">
    <property type="entry name" value="P-loop containing nucleoside triphosphate hydrolases"/>
    <property type="match status" value="1"/>
</dbReference>
<keyword evidence="6 8" id="KW-0418">Kinase</keyword>
<dbReference type="InterPro" id="IPR000836">
    <property type="entry name" value="PRTase_dom"/>
</dbReference>
<dbReference type="SUPFAM" id="SSF53271">
    <property type="entry name" value="PRTase-like"/>
    <property type="match status" value="1"/>
</dbReference>
<keyword evidence="7 8" id="KW-0067">ATP-binding</keyword>
<dbReference type="Pfam" id="PF00485">
    <property type="entry name" value="PRK"/>
    <property type="match status" value="1"/>
</dbReference>
<dbReference type="GO" id="GO:0043771">
    <property type="term" value="F:cytidine kinase activity"/>
    <property type="evidence" value="ECO:0007669"/>
    <property type="project" value="RHEA"/>
</dbReference>
<protein>
    <recommendedName>
        <fullName evidence="8">Uridine kinase</fullName>
        <ecNumber evidence="8">2.7.1.48</ecNumber>
    </recommendedName>
</protein>
<proteinExistence type="inferred from homology"/>
<dbReference type="Pfam" id="PF14681">
    <property type="entry name" value="UPRTase"/>
    <property type="match status" value="1"/>
</dbReference>
<evidence type="ECO:0000256" key="4">
    <source>
        <dbReference type="ARBA" id="ARBA00022679"/>
    </source>
</evidence>
<accession>A0A1G4KHS3</accession>
<feature type="domain" description="Phosphoribulokinase/uridine kinase" evidence="9">
    <location>
        <begin position="40"/>
        <end position="228"/>
    </location>
</feature>
<evidence type="ECO:0000259" key="10">
    <source>
        <dbReference type="Pfam" id="PF14681"/>
    </source>
</evidence>
<evidence type="ECO:0000256" key="6">
    <source>
        <dbReference type="ARBA" id="ARBA00022777"/>
    </source>
</evidence>
<comment type="catalytic activity">
    <reaction evidence="8">
        <text>cytidine + ATP = CMP + ADP + H(+)</text>
        <dbReference type="Rhea" id="RHEA:24674"/>
        <dbReference type="ChEBI" id="CHEBI:15378"/>
        <dbReference type="ChEBI" id="CHEBI:17562"/>
        <dbReference type="ChEBI" id="CHEBI:30616"/>
        <dbReference type="ChEBI" id="CHEBI:60377"/>
        <dbReference type="ChEBI" id="CHEBI:456216"/>
        <dbReference type="EC" id="2.7.1.48"/>
    </reaction>
</comment>
<dbReference type="InterPro" id="IPR029057">
    <property type="entry name" value="PRTase-like"/>
</dbReference>
<dbReference type="Gene3D" id="3.40.50.300">
    <property type="entry name" value="P-loop containing nucleotide triphosphate hydrolases"/>
    <property type="match status" value="1"/>
</dbReference>
<keyword evidence="4 8" id="KW-0808">Transferase</keyword>
<evidence type="ECO:0000259" key="9">
    <source>
        <dbReference type="Pfam" id="PF00485"/>
    </source>
</evidence>
<dbReference type="AlphaFoldDB" id="A0A1G4KHS3"/>
<organism evidence="11 12">
    <name type="scientific">Lachancea meyersii CBS 8951</name>
    <dbReference type="NCBI Taxonomy" id="1266667"/>
    <lineage>
        <taxon>Eukaryota</taxon>
        <taxon>Fungi</taxon>
        <taxon>Dikarya</taxon>
        <taxon>Ascomycota</taxon>
        <taxon>Saccharomycotina</taxon>
        <taxon>Saccharomycetes</taxon>
        <taxon>Saccharomycetales</taxon>
        <taxon>Saccharomycetaceae</taxon>
        <taxon>Lachancea</taxon>
    </lineage>
</organism>
<dbReference type="PANTHER" id="PTHR10285">
    <property type="entry name" value="URIDINE KINASE"/>
    <property type="match status" value="1"/>
</dbReference>
<dbReference type="GO" id="GO:0044211">
    <property type="term" value="P:CTP salvage"/>
    <property type="evidence" value="ECO:0007669"/>
    <property type="project" value="UniProtKB-UniPathway"/>
</dbReference>
<dbReference type="NCBIfam" id="TIGR00235">
    <property type="entry name" value="udk"/>
    <property type="match status" value="1"/>
</dbReference>
<dbReference type="InterPro" id="IPR000764">
    <property type="entry name" value="Uridine_kinase-like"/>
</dbReference>
<comment type="pathway">
    <text evidence="1 8">Pyrimidine metabolism; UMP biosynthesis via salvage pathway; UMP from uridine: step 1/1.</text>
</comment>
<comment type="catalytic activity">
    <reaction evidence="8">
        <text>uridine + ATP = UMP + ADP + H(+)</text>
        <dbReference type="Rhea" id="RHEA:16825"/>
        <dbReference type="ChEBI" id="CHEBI:15378"/>
        <dbReference type="ChEBI" id="CHEBI:16704"/>
        <dbReference type="ChEBI" id="CHEBI:30616"/>
        <dbReference type="ChEBI" id="CHEBI:57865"/>
        <dbReference type="ChEBI" id="CHEBI:456216"/>
        <dbReference type="EC" id="2.7.1.48"/>
    </reaction>
</comment>
<evidence type="ECO:0000256" key="1">
    <source>
        <dbReference type="ARBA" id="ARBA00004690"/>
    </source>
</evidence>
<dbReference type="UniPathway" id="UPA00579">
    <property type="reaction ID" value="UER00640"/>
</dbReference>
<dbReference type="NCBIfam" id="NF004018">
    <property type="entry name" value="PRK05480.1"/>
    <property type="match status" value="1"/>
</dbReference>
<evidence type="ECO:0000256" key="3">
    <source>
        <dbReference type="ARBA" id="ARBA00005408"/>
    </source>
</evidence>
<name>A0A1G4KHS3_9SACH</name>
<dbReference type="UniPathway" id="UPA00574">
    <property type="reaction ID" value="UER00637"/>
</dbReference>
<evidence type="ECO:0000256" key="8">
    <source>
        <dbReference type="RuleBase" id="RU003825"/>
    </source>
</evidence>
<dbReference type="FunFam" id="3.40.50.2020:FF:000010">
    <property type="entry name" value="Uridine-cytidine kinase"/>
    <property type="match status" value="1"/>
</dbReference>
<dbReference type="EMBL" id="LT598480">
    <property type="protein sequence ID" value="SCV03943.1"/>
    <property type="molecule type" value="Genomic_DNA"/>
</dbReference>
<dbReference type="GO" id="GO:0005524">
    <property type="term" value="F:ATP binding"/>
    <property type="evidence" value="ECO:0007669"/>
    <property type="project" value="UniProtKB-KW"/>
</dbReference>
<keyword evidence="5 8" id="KW-0547">Nucleotide-binding</keyword>
<evidence type="ECO:0000313" key="11">
    <source>
        <dbReference type="EMBL" id="SCV03943.1"/>
    </source>
</evidence>
<evidence type="ECO:0000313" key="12">
    <source>
        <dbReference type="Proteomes" id="UP000191144"/>
    </source>
</evidence>
<keyword evidence="12" id="KW-1185">Reference proteome</keyword>
<dbReference type="InterPro" id="IPR027417">
    <property type="entry name" value="P-loop_NTPase"/>
</dbReference>
<dbReference type="InterPro" id="IPR006083">
    <property type="entry name" value="PRK/URK"/>
</dbReference>
<dbReference type="PRINTS" id="PR00988">
    <property type="entry name" value="URIDINKINASE"/>
</dbReference>
<gene>
    <name evidence="11" type="ORF">LAME_0H14488G</name>
</gene>
<dbReference type="CDD" id="cd02023">
    <property type="entry name" value="UMPK"/>
    <property type="match status" value="1"/>
</dbReference>
<dbReference type="Gene3D" id="3.40.50.2020">
    <property type="match status" value="1"/>
</dbReference>
<dbReference type="EC" id="2.7.1.48" evidence="8"/>
<evidence type="ECO:0000256" key="5">
    <source>
        <dbReference type="ARBA" id="ARBA00022741"/>
    </source>
</evidence>
<dbReference type="FunFam" id="3.40.50.300:FF:000339">
    <property type="entry name" value="Uridine kinase"/>
    <property type="match status" value="1"/>
</dbReference>
<reference evidence="12" key="1">
    <citation type="submission" date="2016-03" db="EMBL/GenBank/DDBJ databases">
        <authorList>
            <person name="Devillers Hugo."/>
        </authorList>
    </citation>
    <scope>NUCLEOTIDE SEQUENCE [LARGE SCALE GENOMIC DNA]</scope>
</reference>
<feature type="domain" description="Phosphoribosyltransferase" evidence="10">
    <location>
        <begin position="275"/>
        <end position="457"/>
    </location>
</feature>
<comment type="similarity">
    <text evidence="3 8">Belongs to the uridine kinase family.</text>
</comment>
<dbReference type="GO" id="GO:0004849">
    <property type="term" value="F:uridine kinase activity"/>
    <property type="evidence" value="ECO:0007669"/>
    <property type="project" value="UniProtKB-EC"/>
</dbReference>
<evidence type="ECO:0000256" key="2">
    <source>
        <dbReference type="ARBA" id="ARBA00004784"/>
    </source>
</evidence>
<dbReference type="GO" id="GO:0044206">
    <property type="term" value="P:UMP salvage"/>
    <property type="evidence" value="ECO:0007669"/>
    <property type="project" value="UniProtKB-UniPathway"/>
</dbReference>